<dbReference type="Proteomes" id="UP000295611">
    <property type="component" value="Unassembled WGS sequence"/>
</dbReference>
<organism evidence="1 2">
    <name type="scientific">Paludibacterium purpuratum</name>
    <dbReference type="NCBI Taxonomy" id="1144873"/>
    <lineage>
        <taxon>Bacteria</taxon>
        <taxon>Pseudomonadati</taxon>
        <taxon>Pseudomonadota</taxon>
        <taxon>Betaproteobacteria</taxon>
        <taxon>Neisseriales</taxon>
        <taxon>Chromobacteriaceae</taxon>
        <taxon>Paludibacterium</taxon>
    </lineage>
</organism>
<sequence length="149" mass="16422">MILEESDMGVESNKEIVRRFNREVIEQGSRSAFDALVDADFVNHSAAPGTPNDAESLWHTFEHVLRPALGGLSVQIHEQLCDGDKVTTRKRVTGKHTGSLLGIAATGLPVTIEVIDIVRIRDGRYIEHWGINTLPSVLAQLRAGQMPEK</sequence>
<dbReference type="PANTHER" id="PTHR38436">
    <property type="entry name" value="POLYKETIDE CYCLASE SNOAL-LIKE DOMAIN"/>
    <property type="match status" value="1"/>
</dbReference>
<accession>A0A4R7BD54</accession>
<evidence type="ECO:0000313" key="1">
    <source>
        <dbReference type="EMBL" id="TDR81567.1"/>
    </source>
</evidence>
<proteinExistence type="predicted"/>
<dbReference type="InterPro" id="IPR009959">
    <property type="entry name" value="Cyclase_SnoaL-like"/>
</dbReference>
<name>A0A4R7BD54_9NEIS</name>
<protein>
    <submittedName>
        <fullName evidence="1">SnoaL-like polyketide cyclase</fullName>
    </submittedName>
</protein>
<keyword evidence="2" id="KW-1185">Reference proteome</keyword>
<dbReference type="AlphaFoldDB" id="A0A4R7BD54"/>
<gene>
    <name evidence="1" type="ORF">DFP86_103220</name>
</gene>
<dbReference type="RefSeq" id="WP_208108233.1">
    <property type="nucleotide sequence ID" value="NZ_SNZP01000003.1"/>
</dbReference>
<dbReference type="GO" id="GO:0030638">
    <property type="term" value="P:polyketide metabolic process"/>
    <property type="evidence" value="ECO:0007669"/>
    <property type="project" value="InterPro"/>
</dbReference>
<dbReference type="PANTHER" id="PTHR38436:SF1">
    <property type="entry name" value="ESTER CYCLASE"/>
    <property type="match status" value="1"/>
</dbReference>
<dbReference type="EMBL" id="SNZP01000003">
    <property type="protein sequence ID" value="TDR81567.1"/>
    <property type="molecule type" value="Genomic_DNA"/>
</dbReference>
<comment type="caution">
    <text evidence="1">The sequence shown here is derived from an EMBL/GenBank/DDBJ whole genome shotgun (WGS) entry which is preliminary data.</text>
</comment>
<evidence type="ECO:0000313" key="2">
    <source>
        <dbReference type="Proteomes" id="UP000295611"/>
    </source>
</evidence>
<dbReference type="InterPro" id="IPR032710">
    <property type="entry name" value="NTF2-like_dom_sf"/>
</dbReference>
<dbReference type="Pfam" id="PF07366">
    <property type="entry name" value="SnoaL"/>
    <property type="match status" value="1"/>
</dbReference>
<reference evidence="1 2" key="1">
    <citation type="submission" date="2019-03" db="EMBL/GenBank/DDBJ databases">
        <title>Genomic Encyclopedia of Type Strains, Phase III (KMG-III): the genomes of soil and plant-associated and newly described type strains.</title>
        <authorList>
            <person name="Whitman W."/>
        </authorList>
    </citation>
    <scope>NUCLEOTIDE SEQUENCE [LARGE SCALE GENOMIC DNA]</scope>
    <source>
        <strain evidence="1 2">CECT 8976</strain>
    </source>
</reference>
<dbReference type="Gene3D" id="3.10.450.50">
    <property type="match status" value="1"/>
</dbReference>
<dbReference type="SUPFAM" id="SSF54427">
    <property type="entry name" value="NTF2-like"/>
    <property type="match status" value="1"/>
</dbReference>